<dbReference type="InterPro" id="IPR001881">
    <property type="entry name" value="EGF-like_Ca-bd_dom"/>
</dbReference>
<evidence type="ECO:0000313" key="9">
    <source>
        <dbReference type="Proteomes" id="UP001283361"/>
    </source>
</evidence>
<comment type="caution">
    <text evidence="5">Lacks conserved residue(s) required for the propagation of feature annotation.</text>
</comment>
<keyword evidence="3" id="KW-0677">Repeat</keyword>
<sequence>MLSEGDRWILLSLVAVLFCADAQIPQNTADHRGNEEMLQHLDGAGKVSFGNGSVGFPVFNGDAVGQEFFPLGETETIPEDANGFLFWPEPAATNQDGDSRVISSQLAECRSEDNPCQQICYLIGLDTKICDCRPGYALLPDAKKCRDLDECVLGLCGQHGLCVNTPGSFICTCNPGFVPEADGFCNGEWFSMVSSVPLTLNLSQRKTASIMVSGFHWFHPYLNPRFDTDEDGVYNGSDFAFDVDEVESGLPALLCLTGRRLDRANHLYSSPLPDKGTVHNASIEL</sequence>
<evidence type="ECO:0000313" key="8">
    <source>
        <dbReference type="EMBL" id="KAK3779794.1"/>
    </source>
</evidence>
<protein>
    <recommendedName>
        <fullName evidence="7">EGF-like domain-containing protein</fullName>
    </recommendedName>
</protein>
<dbReference type="GO" id="GO:0005576">
    <property type="term" value="C:extracellular region"/>
    <property type="evidence" value="ECO:0007669"/>
    <property type="project" value="UniProtKB-SubCell"/>
</dbReference>
<dbReference type="PANTHER" id="PTHR24050:SF27">
    <property type="entry name" value="FIBRILLIN-1"/>
    <property type="match status" value="1"/>
</dbReference>
<keyword evidence="2 6" id="KW-0732">Signal</keyword>
<evidence type="ECO:0000256" key="1">
    <source>
        <dbReference type="ARBA" id="ARBA00022536"/>
    </source>
</evidence>
<dbReference type="Pfam" id="PF07645">
    <property type="entry name" value="EGF_CA"/>
    <property type="match status" value="1"/>
</dbReference>
<feature type="domain" description="EGF-like" evidence="7">
    <location>
        <begin position="147"/>
        <end position="186"/>
    </location>
</feature>
<dbReference type="EMBL" id="JAWDGP010002811">
    <property type="protein sequence ID" value="KAK3779794.1"/>
    <property type="molecule type" value="Genomic_DNA"/>
</dbReference>
<evidence type="ECO:0000259" key="7">
    <source>
        <dbReference type="PROSITE" id="PS50026"/>
    </source>
</evidence>
<dbReference type="SUPFAM" id="SSF57196">
    <property type="entry name" value="EGF/Laminin"/>
    <property type="match status" value="2"/>
</dbReference>
<dbReference type="InterPro" id="IPR000152">
    <property type="entry name" value="EGF-type_Asp/Asn_hydroxyl_site"/>
</dbReference>
<proteinExistence type="predicted"/>
<keyword evidence="1 5" id="KW-0245">EGF-like domain</keyword>
<dbReference type="SMART" id="SM00179">
    <property type="entry name" value="EGF_CA"/>
    <property type="match status" value="1"/>
</dbReference>
<comment type="caution">
    <text evidence="8">The sequence shown here is derived from an EMBL/GenBank/DDBJ whole genome shotgun (WGS) entry which is preliminary data.</text>
</comment>
<dbReference type="Gene3D" id="2.10.25.10">
    <property type="entry name" value="Laminin"/>
    <property type="match status" value="2"/>
</dbReference>
<dbReference type="InterPro" id="IPR000742">
    <property type="entry name" value="EGF"/>
</dbReference>
<dbReference type="SMART" id="SM00181">
    <property type="entry name" value="EGF"/>
    <property type="match status" value="2"/>
</dbReference>
<evidence type="ECO:0000256" key="2">
    <source>
        <dbReference type="ARBA" id="ARBA00022729"/>
    </source>
</evidence>
<dbReference type="PROSITE" id="PS01186">
    <property type="entry name" value="EGF_2"/>
    <property type="match status" value="2"/>
</dbReference>
<dbReference type="InterPro" id="IPR049883">
    <property type="entry name" value="NOTCH1_EGF-like"/>
</dbReference>
<dbReference type="CDD" id="cd00054">
    <property type="entry name" value="EGF_CA"/>
    <property type="match status" value="1"/>
</dbReference>
<evidence type="ECO:0000256" key="6">
    <source>
        <dbReference type="SAM" id="SignalP"/>
    </source>
</evidence>
<dbReference type="PROSITE" id="PS01187">
    <property type="entry name" value="EGF_CA"/>
    <property type="match status" value="1"/>
</dbReference>
<dbReference type="PROSITE" id="PS50026">
    <property type="entry name" value="EGF_3"/>
    <property type="match status" value="1"/>
</dbReference>
<keyword evidence="4" id="KW-1015">Disulfide bond</keyword>
<evidence type="ECO:0000256" key="3">
    <source>
        <dbReference type="ARBA" id="ARBA00022737"/>
    </source>
</evidence>
<gene>
    <name evidence="8" type="ORF">RRG08_035931</name>
</gene>
<feature type="signal peptide" evidence="6">
    <location>
        <begin position="1"/>
        <end position="22"/>
    </location>
</feature>
<evidence type="ECO:0000256" key="5">
    <source>
        <dbReference type="PROSITE-ProRule" id="PRU00076"/>
    </source>
</evidence>
<organism evidence="8 9">
    <name type="scientific">Elysia crispata</name>
    <name type="common">lettuce slug</name>
    <dbReference type="NCBI Taxonomy" id="231223"/>
    <lineage>
        <taxon>Eukaryota</taxon>
        <taxon>Metazoa</taxon>
        <taxon>Spiralia</taxon>
        <taxon>Lophotrochozoa</taxon>
        <taxon>Mollusca</taxon>
        <taxon>Gastropoda</taxon>
        <taxon>Heterobranchia</taxon>
        <taxon>Euthyneura</taxon>
        <taxon>Panpulmonata</taxon>
        <taxon>Sacoglossa</taxon>
        <taxon>Placobranchoidea</taxon>
        <taxon>Plakobranchidae</taxon>
        <taxon>Elysia</taxon>
    </lineage>
</organism>
<dbReference type="InterPro" id="IPR018097">
    <property type="entry name" value="EGF_Ca-bd_CS"/>
</dbReference>
<dbReference type="PROSITE" id="PS00010">
    <property type="entry name" value="ASX_HYDROXYL"/>
    <property type="match status" value="1"/>
</dbReference>
<dbReference type="InterPro" id="IPR052235">
    <property type="entry name" value="Nephronectin_domain"/>
</dbReference>
<dbReference type="Proteomes" id="UP001283361">
    <property type="component" value="Unassembled WGS sequence"/>
</dbReference>
<name>A0AAE1A218_9GAST</name>
<feature type="chain" id="PRO_5042146928" description="EGF-like domain-containing protein" evidence="6">
    <location>
        <begin position="23"/>
        <end position="285"/>
    </location>
</feature>
<dbReference type="PANTHER" id="PTHR24050">
    <property type="entry name" value="PA14 DOMAIN-CONTAINING PROTEIN"/>
    <property type="match status" value="1"/>
</dbReference>
<accession>A0AAE1A218</accession>
<keyword evidence="9" id="KW-1185">Reference proteome</keyword>
<dbReference type="GO" id="GO:0005509">
    <property type="term" value="F:calcium ion binding"/>
    <property type="evidence" value="ECO:0007669"/>
    <property type="project" value="InterPro"/>
</dbReference>
<dbReference type="AlphaFoldDB" id="A0AAE1A218"/>
<evidence type="ECO:0000256" key="4">
    <source>
        <dbReference type="ARBA" id="ARBA00023157"/>
    </source>
</evidence>
<reference evidence="8" key="1">
    <citation type="journal article" date="2023" name="G3 (Bethesda)">
        <title>A reference genome for the long-term kleptoplast-retaining sea slug Elysia crispata morphotype clarki.</title>
        <authorList>
            <person name="Eastman K.E."/>
            <person name="Pendleton A.L."/>
            <person name="Shaikh M.A."/>
            <person name="Suttiyut T."/>
            <person name="Ogas R."/>
            <person name="Tomko P."/>
            <person name="Gavelis G."/>
            <person name="Widhalm J.R."/>
            <person name="Wisecaver J.H."/>
        </authorList>
    </citation>
    <scope>NUCLEOTIDE SEQUENCE</scope>
    <source>
        <strain evidence="8">ECLA1</strain>
    </source>
</reference>
<dbReference type="FunFam" id="2.10.25.10:FF:000038">
    <property type="entry name" value="Fibrillin 2"/>
    <property type="match status" value="1"/>
</dbReference>